<dbReference type="EMBL" id="GL945432">
    <property type="protein sequence ID" value="EGO26954.1"/>
    <property type="molecule type" value="Genomic_DNA"/>
</dbReference>
<evidence type="ECO:0000256" key="2">
    <source>
        <dbReference type="SAM" id="SignalP"/>
    </source>
</evidence>
<feature type="domain" description="Yeast cell wall synthesis Kre9/Knh1-like N-terminal" evidence="3">
    <location>
        <begin position="24"/>
        <end position="117"/>
    </location>
</feature>
<evidence type="ECO:0000313" key="4">
    <source>
        <dbReference type="EMBL" id="EGO26954.1"/>
    </source>
</evidence>
<dbReference type="GO" id="GO:0006078">
    <property type="term" value="P:(1-&gt;6)-beta-D-glucan biosynthetic process"/>
    <property type="evidence" value="ECO:0007669"/>
    <property type="project" value="InterPro"/>
</dbReference>
<protein>
    <recommendedName>
        <fullName evidence="3">Yeast cell wall synthesis Kre9/Knh1-like N-terminal domain-containing protein</fullName>
    </recommendedName>
</protein>
<dbReference type="RefSeq" id="XP_007317127.1">
    <property type="nucleotide sequence ID" value="XM_007317065.1"/>
</dbReference>
<dbReference type="PANTHER" id="PTHR28154:SF1">
    <property type="entry name" value="CELL WALL SYNTHESIS PROTEIN KNH1-RELATED"/>
    <property type="match status" value="1"/>
</dbReference>
<dbReference type="InterPro" id="IPR045328">
    <property type="entry name" value="Kre9/Knh1"/>
</dbReference>
<dbReference type="OrthoDB" id="2432613at2759"/>
<gene>
    <name evidence="4" type="ORF">SERLADRAFT_436771</name>
</gene>
<reference evidence="4" key="1">
    <citation type="submission" date="2011-04" db="EMBL/GenBank/DDBJ databases">
        <title>Evolution of plant cell wall degrading machinery underlies the functional diversity of forest fungi.</title>
        <authorList>
            <consortium name="US DOE Joint Genome Institute (JGI-PGF)"/>
            <person name="Eastwood D.C."/>
            <person name="Floudas D."/>
            <person name="Binder M."/>
            <person name="Majcherczyk A."/>
            <person name="Schneider P."/>
            <person name="Aerts A."/>
            <person name="Asiegbu F.O."/>
            <person name="Baker S.E."/>
            <person name="Barry K."/>
            <person name="Bendiksby M."/>
            <person name="Blumentritt M."/>
            <person name="Coutinho P.M."/>
            <person name="Cullen D."/>
            <person name="Cullen D."/>
            <person name="Gathman A."/>
            <person name="Goodell B."/>
            <person name="Henrissat B."/>
            <person name="Ihrmark K."/>
            <person name="Kauserud H."/>
            <person name="Kohler A."/>
            <person name="LaButti K."/>
            <person name="Lapidus A."/>
            <person name="Lavin J.L."/>
            <person name="Lee Y.-H."/>
            <person name="Lindquist E."/>
            <person name="Lilly W."/>
            <person name="Lucas S."/>
            <person name="Morin E."/>
            <person name="Murat C."/>
            <person name="Oguiza J.A."/>
            <person name="Park J."/>
            <person name="Pisabarro A.G."/>
            <person name="Riley R."/>
            <person name="Rosling A."/>
            <person name="Salamov A."/>
            <person name="Schmidt O."/>
            <person name="Schmutz J."/>
            <person name="Skrede I."/>
            <person name="Stenlid J."/>
            <person name="Wiebenga A."/>
            <person name="Xie X."/>
            <person name="Kues U."/>
            <person name="Hibbett D.S."/>
            <person name="Hoffmeister D."/>
            <person name="Hogberg N."/>
            <person name="Martin F."/>
            <person name="Grigoriev I.V."/>
            <person name="Watkinson S.C."/>
        </authorList>
    </citation>
    <scope>NUCLEOTIDE SEQUENCE</scope>
    <source>
        <strain evidence="4">S7.9</strain>
    </source>
</reference>
<organism>
    <name type="scientific">Serpula lacrymans var. lacrymans (strain S7.9)</name>
    <name type="common">Dry rot fungus</name>
    <dbReference type="NCBI Taxonomy" id="578457"/>
    <lineage>
        <taxon>Eukaryota</taxon>
        <taxon>Fungi</taxon>
        <taxon>Dikarya</taxon>
        <taxon>Basidiomycota</taxon>
        <taxon>Agaricomycotina</taxon>
        <taxon>Agaricomycetes</taxon>
        <taxon>Agaricomycetidae</taxon>
        <taxon>Boletales</taxon>
        <taxon>Coniophorineae</taxon>
        <taxon>Serpulaceae</taxon>
        <taxon>Serpula</taxon>
    </lineage>
</organism>
<dbReference type="AlphaFoldDB" id="F8NSH6"/>
<dbReference type="InterPro" id="IPR018466">
    <property type="entry name" value="Kre9/Knh1-like_N"/>
</dbReference>
<evidence type="ECO:0000259" key="3">
    <source>
        <dbReference type="Pfam" id="PF10342"/>
    </source>
</evidence>
<evidence type="ECO:0000256" key="1">
    <source>
        <dbReference type="ARBA" id="ARBA00022729"/>
    </source>
</evidence>
<feature type="signal peptide" evidence="2">
    <location>
        <begin position="1"/>
        <end position="17"/>
    </location>
</feature>
<proteinExistence type="predicted"/>
<dbReference type="GeneID" id="18814741"/>
<accession>F8NSH6</accession>
<dbReference type="KEGG" id="sla:SERLADRAFT_436771"/>
<keyword evidence="1 2" id="KW-0732">Signal</keyword>
<dbReference type="Proteomes" id="UP000008064">
    <property type="component" value="Unassembled WGS sequence"/>
</dbReference>
<sequence length="215" mass="22060">MFSSVFIALTLAASAFANVYVTQPVESTIFAAGQPATLSWQDNGSSPSLHDFGLSKISIYAGNAKEQTFMQAISTSTDVEKTTSIVFTPDPTIGPNADEYFIRFESLNLKDTTQPQYPALAFSAKFSLSGMTGQFSKAVQAEIDGQSTAPIAAPTAGPSGSVSSLATPTLSAGSASIPSTTPPAKIMAANAGSKPELAGLACVFGVASLLIGSFI</sequence>
<dbReference type="GO" id="GO:0042546">
    <property type="term" value="P:cell wall biogenesis"/>
    <property type="evidence" value="ECO:0007669"/>
    <property type="project" value="InterPro"/>
</dbReference>
<dbReference type="Pfam" id="PF10342">
    <property type="entry name" value="Kre9_KNH"/>
    <property type="match status" value="1"/>
</dbReference>
<name>F8NSH6_SERL9</name>
<dbReference type="PANTHER" id="PTHR28154">
    <property type="entry name" value="CELL WALL SYNTHESIS PROTEIN KNH1-RELATED"/>
    <property type="match status" value="1"/>
</dbReference>
<feature type="chain" id="PRO_5003375935" description="Yeast cell wall synthesis Kre9/Knh1-like N-terminal domain-containing protein" evidence="2">
    <location>
        <begin position="18"/>
        <end position="215"/>
    </location>
</feature>
<dbReference type="HOGENOM" id="CLU_078855_2_1_1"/>